<evidence type="ECO:0000256" key="5">
    <source>
        <dbReference type="ARBA" id="ARBA00022989"/>
    </source>
</evidence>
<keyword evidence="4 7" id="KW-0812">Transmembrane</keyword>
<feature type="transmembrane region" description="Helical" evidence="7">
    <location>
        <begin position="65"/>
        <end position="86"/>
    </location>
</feature>
<feature type="transmembrane region" description="Helical" evidence="7">
    <location>
        <begin position="303"/>
        <end position="321"/>
    </location>
</feature>
<dbReference type="Gene3D" id="1.20.1250.20">
    <property type="entry name" value="MFS general substrate transporter like domains"/>
    <property type="match status" value="1"/>
</dbReference>
<organism evidence="8 9">
    <name type="scientific">Azospira restricta</name>
    <dbReference type="NCBI Taxonomy" id="404405"/>
    <lineage>
        <taxon>Bacteria</taxon>
        <taxon>Pseudomonadati</taxon>
        <taxon>Pseudomonadota</taxon>
        <taxon>Betaproteobacteria</taxon>
        <taxon>Rhodocyclales</taxon>
        <taxon>Rhodocyclaceae</taxon>
        <taxon>Azospira</taxon>
    </lineage>
</organism>
<feature type="transmembrane region" description="Helical" evidence="7">
    <location>
        <begin position="327"/>
        <end position="344"/>
    </location>
</feature>
<evidence type="ECO:0000256" key="4">
    <source>
        <dbReference type="ARBA" id="ARBA00022692"/>
    </source>
</evidence>
<feature type="transmembrane region" description="Helical" evidence="7">
    <location>
        <begin position="276"/>
        <end position="296"/>
    </location>
</feature>
<evidence type="ECO:0000256" key="3">
    <source>
        <dbReference type="ARBA" id="ARBA00022475"/>
    </source>
</evidence>
<feature type="transmembrane region" description="Helical" evidence="7">
    <location>
        <begin position="393"/>
        <end position="412"/>
    </location>
</feature>
<comment type="subcellular location">
    <subcellularLocation>
        <location evidence="1">Cell membrane</location>
        <topology evidence="1">Multi-pass membrane protein</topology>
    </subcellularLocation>
</comment>
<evidence type="ECO:0000256" key="1">
    <source>
        <dbReference type="ARBA" id="ARBA00004651"/>
    </source>
</evidence>
<protein>
    <submittedName>
        <fullName evidence="8">MFS transporter</fullName>
    </submittedName>
</protein>
<dbReference type="PANTHER" id="PTHR23513:SF11">
    <property type="entry name" value="STAPHYLOFERRIN A TRANSPORTER"/>
    <property type="match status" value="1"/>
</dbReference>
<feature type="transmembrane region" description="Helical" evidence="7">
    <location>
        <begin position="243"/>
        <end position="264"/>
    </location>
</feature>
<feature type="transmembrane region" description="Helical" evidence="7">
    <location>
        <begin position="365"/>
        <end position="387"/>
    </location>
</feature>
<feature type="transmembrane region" description="Helical" evidence="7">
    <location>
        <begin position="35"/>
        <end position="59"/>
    </location>
</feature>
<keyword evidence="9" id="KW-1185">Reference proteome</keyword>
<gene>
    <name evidence="8" type="ORF">IWH25_16345</name>
</gene>
<dbReference type="InterPro" id="IPR036259">
    <property type="entry name" value="MFS_trans_sf"/>
</dbReference>
<keyword evidence="6 7" id="KW-0472">Membrane</keyword>
<evidence type="ECO:0000256" key="7">
    <source>
        <dbReference type="SAM" id="Phobius"/>
    </source>
</evidence>
<evidence type="ECO:0000256" key="6">
    <source>
        <dbReference type="ARBA" id="ARBA00023136"/>
    </source>
</evidence>
<sequence>MRFPRALTGWPAIRSSFAQQWARSWRALRHRSYRLYFAGQSVSILGSWLQQVALGWLAYRTTGSATLLGSVAFLSQIPQLFVAPLAGIIIDRSDIRRLMLAVQSGMAIQALLLALVTWQGGVETWHILFAAAVFGVLNSFDVPLRHAYTSQLVADRGDLPNAVALNSLFFNTARFVGPPLAGAVLTLASEAVCFALNGLSFLAIIGVLAGLKTRSPAHCSAGFRAAMAEGGSYIRRNFAVRRLLLQVALLNFLAANYVPLMPAFVRDVFRGGPEMLGILLGSAGAGALLAALALVARPTVRGLSGSIASGNLLTGCALLAFAIAPDAWLACAMLFLLGFGLINGNASSNTILQTILPERLRGRVLAVYAAANLGAAALGGLCSGALADLAGPRNTLVFLGGMLIMTSFYFRLRLEEFRMHLRPIYAQLGISRPESKEGGSS</sequence>
<dbReference type="Proteomes" id="UP000663444">
    <property type="component" value="Chromosome"/>
</dbReference>
<name>A0A974SN38_9RHOO</name>
<feature type="transmembrane region" description="Helical" evidence="7">
    <location>
        <begin position="194"/>
        <end position="211"/>
    </location>
</feature>
<dbReference type="AlphaFoldDB" id="A0A974SN38"/>
<dbReference type="EMBL" id="CP064781">
    <property type="protein sequence ID" value="QRJ63295.1"/>
    <property type="molecule type" value="Genomic_DNA"/>
</dbReference>
<proteinExistence type="predicted"/>
<dbReference type="Pfam" id="PF05977">
    <property type="entry name" value="MFS_3"/>
    <property type="match status" value="1"/>
</dbReference>
<keyword evidence="3" id="KW-1003">Cell membrane</keyword>
<dbReference type="RefSeq" id="WP_203386824.1">
    <property type="nucleotide sequence ID" value="NZ_CP064781.1"/>
</dbReference>
<evidence type="ECO:0000313" key="9">
    <source>
        <dbReference type="Proteomes" id="UP000663444"/>
    </source>
</evidence>
<dbReference type="CDD" id="cd06173">
    <property type="entry name" value="MFS_MefA_like"/>
    <property type="match status" value="1"/>
</dbReference>
<accession>A0A974SN38</accession>
<keyword evidence="5 7" id="KW-1133">Transmembrane helix</keyword>
<dbReference type="SUPFAM" id="SSF103473">
    <property type="entry name" value="MFS general substrate transporter"/>
    <property type="match status" value="1"/>
</dbReference>
<dbReference type="PANTHER" id="PTHR23513">
    <property type="entry name" value="INTEGRAL MEMBRANE EFFLUX PROTEIN-RELATED"/>
    <property type="match status" value="1"/>
</dbReference>
<dbReference type="InterPro" id="IPR010290">
    <property type="entry name" value="TM_effector"/>
</dbReference>
<evidence type="ECO:0000256" key="2">
    <source>
        <dbReference type="ARBA" id="ARBA00022448"/>
    </source>
</evidence>
<reference evidence="8" key="1">
    <citation type="submission" date="2020-11" db="EMBL/GenBank/DDBJ databases">
        <title>Azospira restricta DSM 18626 genome sequence.</title>
        <authorList>
            <person name="Moe W.M."/>
        </authorList>
    </citation>
    <scope>NUCLEOTIDE SEQUENCE</scope>
    <source>
        <strain evidence="8">DSM 18626</strain>
    </source>
</reference>
<evidence type="ECO:0000313" key="8">
    <source>
        <dbReference type="EMBL" id="QRJ63295.1"/>
    </source>
</evidence>
<dbReference type="GO" id="GO:0005886">
    <property type="term" value="C:plasma membrane"/>
    <property type="evidence" value="ECO:0007669"/>
    <property type="project" value="UniProtKB-SubCell"/>
</dbReference>
<keyword evidence="2" id="KW-0813">Transport</keyword>
<dbReference type="KEGG" id="ares:IWH25_16345"/>